<dbReference type="EMBL" id="GECU01000856">
    <property type="protein sequence ID" value="JAT06851.1"/>
    <property type="molecule type" value="Transcribed_RNA"/>
</dbReference>
<gene>
    <name evidence="2" type="ORF">g.807</name>
</gene>
<feature type="compositionally biased region" description="Basic and acidic residues" evidence="1">
    <location>
        <begin position="79"/>
        <end position="90"/>
    </location>
</feature>
<feature type="non-terminal residue" evidence="2">
    <location>
        <position position="1"/>
    </location>
</feature>
<evidence type="ECO:0000256" key="1">
    <source>
        <dbReference type="SAM" id="MobiDB-lite"/>
    </source>
</evidence>
<feature type="compositionally biased region" description="Polar residues" evidence="1">
    <location>
        <begin position="18"/>
        <end position="31"/>
    </location>
</feature>
<feature type="compositionally biased region" description="Basic residues" evidence="1">
    <location>
        <begin position="68"/>
        <end position="78"/>
    </location>
</feature>
<feature type="compositionally biased region" description="Acidic residues" evidence="1">
    <location>
        <begin position="32"/>
        <end position="49"/>
    </location>
</feature>
<proteinExistence type="predicted"/>
<dbReference type="AlphaFoldDB" id="A0A1B6K5W9"/>
<reference evidence="2" key="1">
    <citation type="submission" date="2015-11" db="EMBL/GenBank/DDBJ databases">
        <title>De novo transcriptome assembly of four potential Pierce s Disease insect vectors from Arizona vineyards.</title>
        <authorList>
            <person name="Tassone E.E."/>
        </authorList>
    </citation>
    <scope>NUCLEOTIDE SEQUENCE</scope>
</reference>
<sequence>PGTPEKRTNFSFKIGQMGNKQANPRNILPSTDESEDVDDPTLEMEENTEEGGSVLDSSRVPFLSPAKSPRKRKRKSHATRIERNKKDEMRAGNTLQKVKKL</sequence>
<accession>A0A1B6K5W9</accession>
<protein>
    <submittedName>
        <fullName evidence="2">Uncharacterized protein</fullName>
    </submittedName>
</protein>
<evidence type="ECO:0000313" key="2">
    <source>
        <dbReference type="EMBL" id="JAT06851.1"/>
    </source>
</evidence>
<organism evidence="2">
    <name type="scientific">Homalodisca liturata</name>
    <dbReference type="NCBI Taxonomy" id="320908"/>
    <lineage>
        <taxon>Eukaryota</taxon>
        <taxon>Metazoa</taxon>
        <taxon>Ecdysozoa</taxon>
        <taxon>Arthropoda</taxon>
        <taxon>Hexapoda</taxon>
        <taxon>Insecta</taxon>
        <taxon>Pterygota</taxon>
        <taxon>Neoptera</taxon>
        <taxon>Paraneoptera</taxon>
        <taxon>Hemiptera</taxon>
        <taxon>Auchenorrhyncha</taxon>
        <taxon>Membracoidea</taxon>
        <taxon>Cicadellidae</taxon>
        <taxon>Cicadellinae</taxon>
        <taxon>Proconiini</taxon>
        <taxon>Homalodisca</taxon>
    </lineage>
</organism>
<feature type="region of interest" description="Disordered" evidence="1">
    <location>
        <begin position="1"/>
        <end position="101"/>
    </location>
</feature>
<name>A0A1B6K5W9_9HEMI</name>